<protein>
    <submittedName>
        <fullName evidence="2">Uncharacterized protein</fullName>
    </submittedName>
</protein>
<gene>
    <name evidence="2" type="ORF">TRSC58_03670</name>
</gene>
<dbReference type="Proteomes" id="UP000031737">
    <property type="component" value="Unassembled WGS sequence"/>
</dbReference>
<dbReference type="VEuPathDB" id="TriTrypDB:TRSC58_03670"/>
<accession>A0A061J125</accession>
<proteinExistence type="predicted"/>
<dbReference type="SUPFAM" id="SSF81995">
    <property type="entry name" value="beta-sandwich domain of Sec23/24"/>
    <property type="match status" value="1"/>
</dbReference>
<evidence type="ECO:0000256" key="1">
    <source>
        <dbReference type="SAM" id="MobiDB-lite"/>
    </source>
</evidence>
<feature type="region of interest" description="Disordered" evidence="1">
    <location>
        <begin position="281"/>
        <end position="310"/>
    </location>
</feature>
<feature type="region of interest" description="Disordered" evidence="1">
    <location>
        <begin position="19"/>
        <end position="70"/>
    </location>
</feature>
<reference evidence="2 3" key="1">
    <citation type="submission" date="2013-07" db="EMBL/GenBank/DDBJ databases">
        <authorList>
            <person name="Stoco P.H."/>
            <person name="Wagner G."/>
            <person name="Gerber A."/>
            <person name="Zaha A."/>
            <person name="Thompson C."/>
            <person name="Bartholomeu D.C."/>
            <person name="Luckemeyer D.D."/>
            <person name="Bahia D."/>
            <person name="Loreto E."/>
            <person name="Prestes E.B."/>
            <person name="Lima F.M."/>
            <person name="Rodrigues-Luiz G."/>
            <person name="Vallejo G.A."/>
            <person name="Filho J.F."/>
            <person name="Monteiro K.M."/>
            <person name="Tyler K.M."/>
            <person name="de Almeida L.G."/>
            <person name="Ortiz M.F."/>
            <person name="Siervo M.A."/>
            <person name="de Moraes M.H."/>
            <person name="Cunha O.L."/>
            <person name="Mendonca-Neto R."/>
            <person name="Silva R."/>
            <person name="Teixeira S.M."/>
            <person name="Murta S.M."/>
            <person name="Sincero T.C."/>
            <person name="Mendes T.A."/>
            <person name="Urmenyi T.P."/>
            <person name="Silva V.G."/>
            <person name="da Rocha W.D."/>
            <person name="Andersson B."/>
            <person name="Romanha A.J."/>
            <person name="Steindel M."/>
            <person name="de Vasconcelos A.T."/>
            <person name="Grisard E.C."/>
        </authorList>
    </citation>
    <scope>NUCLEOTIDE SEQUENCE [LARGE SCALE GENOMIC DNA]</scope>
    <source>
        <strain evidence="2 3">SC58</strain>
    </source>
</reference>
<name>A0A061J125_TRYRA</name>
<evidence type="ECO:0000313" key="2">
    <source>
        <dbReference type="EMBL" id="ESL08624.1"/>
    </source>
</evidence>
<keyword evidence="3" id="KW-1185">Reference proteome</keyword>
<comment type="caution">
    <text evidence="2">The sequence shown here is derived from an EMBL/GenBank/DDBJ whole genome shotgun (WGS) entry which is preliminary data.</text>
</comment>
<dbReference type="AlphaFoldDB" id="A0A061J125"/>
<organism evidence="2 3">
    <name type="scientific">Trypanosoma rangeli SC58</name>
    <dbReference type="NCBI Taxonomy" id="429131"/>
    <lineage>
        <taxon>Eukaryota</taxon>
        <taxon>Discoba</taxon>
        <taxon>Euglenozoa</taxon>
        <taxon>Kinetoplastea</taxon>
        <taxon>Metakinetoplastina</taxon>
        <taxon>Trypanosomatida</taxon>
        <taxon>Trypanosomatidae</taxon>
        <taxon>Trypanosoma</taxon>
        <taxon>Herpetosoma</taxon>
    </lineage>
</organism>
<evidence type="ECO:0000313" key="3">
    <source>
        <dbReference type="Proteomes" id="UP000031737"/>
    </source>
</evidence>
<dbReference type="EMBL" id="AUPL01003670">
    <property type="protein sequence ID" value="ESL08624.1"/>
    <property type="molecule type" value="Genomic_DNA"/>
</dbReference>
<sequence length="681" mass="75019">MSSAPFPIATVPEEADCILHENPRRRRRGDNATGRLHTPWAPSQLNRHDPHYHHHQHHQQQQQQQQQNEHLLAHTRPSNAQSAPLLQPHIHSMLYHSIIGHAAEPSSSQEHRKKAVPVGNSLPFPAMSLYTPNHPRHQLKSNATCKIRAPVFSNLKSSTLSEGAWVTPTQVTVITPSPYSEDASLGNGSGSPATTRGCQTTDTKRLFYNSPTAYSPGVSPSKDGGHSSTELTGRALEKELKAAEKDELLQVLLELSSCSQEAARFIQSKASLFSFRRATMSGTKRDESTDSTPGGELVAPTTNNATFSSGKTSEWKPHSVSFGIVDRCCDSTHVTPSKLLAFEESTSAFNSCEKLALTGDASPANLSPSNKSLMQMHLTSSDRTAARGCEEEKRTSTEVALADVYVKAEDRPWCDEVHPCLKWYRSCRHPTSCPFASSPRNLCLNWVRASCMVGQECSGVHRLPDACSSEVLTLFALCHGADRTAMAREKLQLQLLQRPSQVLQHPSNCRKQQLICADSKSQGREGPSTPIEQIISDFAGIPASLEHYYHELRHVPQATASPTEQQCHDDGHCHCLSCRTPSDKFELLAQTHEDRAQRQLKHSPLNATRPVSRCLNGSFTTVECLENAIAGGVTERSSWAEPASRLTRQLAAESEAEYEEEVAELFPPQNTHTRTQSPVTL</sequence>
<dbReference type="OrthoDB" id="266897at2759"/>
<feature type="compositionally biased region" description="Polar residues" evidence="1">
    <location>
        <begin position="300"/>
        <end position="310"/>
    </location>
</feature>